<keyword evidence="4 16" id="KW-0812">Transmembrane</keyword>
<evidence type="ECO:0000256" key="5">
    <source>
        <dbReference type="ARBA" id="ARBA00022960"/>
    </source>
</evidence>
<keyword evidence="3" id="KW-0808">Transferase</keyword>
<feature type="transmembrane region" description="Helical" evidence="16">
    <location>
        <begin position="12"/>
        <end position="35"/>
    </location>
</feature>
<sequence length="365" mass="39383">MAKVKPFDKITLLSVVFLVLGGFLIFMSASLGLLAREGPQFSQTASSQFLIGVVGGFIALFIASYIPYRWYKKFSLYIFALSVLVTLMVFLPVIGLELNGAKRWLDLGFITFQPAELLKIGYVLYLAVWLSARDTKKSLAKIIPFGIISGITAGILLLQPDTGTFAVIAAAGGAMFVASGAKIRDIAIIVLAGIFVLTLVISVRPYAQDRIKTFFNPSVDSQGAGWQTNQSLYAVGSGGMFGRGFGQSVQKFIYLPEPTSDSIFAVYSEEFGFLGGVVLIFAFMLFALRGLWIAARAPDMFGGLIAVGIVILIMSQSFLNIGSMINIFPITGLPLIFVSHGGSALFMALFSVGILLNISRARRIS</sequence>
<keyword evidence="7 16" id="KW-1133">Transmembrane helix</keyword>
<evidence type="ECO:0000256" key="9">
    <source>
        <dbReference type="ARBA" id="ARBA00032370"/>
    </source>
</evidence>
<evidence type="ECO:0000256" key="7">
    <source>
        <dbReference type="ARBA" id="ARBA00022989"/>
    </source>
</evidence>
<evidence type="ECO:0000256" key="13">
    <source>
        <dbReference type="ARBA" id="ARBA00041418"/>
    </source>
</evidence>
<feature type="transmembrane region" description="Helical" evidence="16">
    <location>
        <begin position="107"/>
        <end position="130"/>
    </location>
</feature>
<evidence type="ECO:0000256" key="8">
    <source>
        <dbReference type="ARBA" id="ARBA00023136"/>
    </source>
</evidence>
<proteinExistence type="inferred from homology"/>
<dbReference type="GO" id="GO:0008955">
    <property type="term" value="F:peptidoglycan glycosyltransferase activity"/>
    <property type="evidence" value="ECO:0007669"/>
    <property type="project" value="UniProtKB-EC"/>
</dbReference>
<comment type="caution">
    <text evidence="17">The sequence shown here is derived from an EMBL/GenBank/DDBJ whole genome shotgun (WGS) entry which is preliminary data.</text>
</comment>
<name>A0A2H0UGH2_9BACT</name>
<dbReference type="InterPro" id="IPR001182">
    <property type="entry name" value="FtsW/RodA"/>
</dbReference>
<dbReference type="GO" id="GO:0008360">
    <property type="term" value="P:regulation of cell shape"/>
    <property type="evidence" value="ECO:0007669"/>
    <property type="project" value="UniProtKB-KW"/>
</dbReference>
<evidence type="ECO:0000256" key="16">
    <source>
        <dbReference type="SAM" id="Phobius"/>
    </source>
</evidence>
<dbReference type="PANTHER" id="PTHR30474">
    <property type="entry name" value="CELL CYCLE PROTEIN"/>
    <property type="match status" value="1"/>
</dbReference>
<feature type="transmembrane region" description="Helical" evidence="16">
    <location>
        <begin position="304"/>
        <end position="328"/>
    </location>
</feature>
<keyword evidence="8 16" id="KW-0472">Membrane</keyword>
<evidence type="ECO:0000313" key="18">
    <source>
        <dbReference type="Proteomes" id="UP000229315"/>
    </source>
</evidence>
<feature type="transmembrane region" description="Helical" evidence="16">
    <location>
        <begin position="74"/>
        <end position="95"/>
    </location>
</feature>
<keyword evidence="5" id="KW-0133">Cell shape</keyword>
<feature type="transmembrane region" description="Helical" evidence="16">
    <location>
        <begin position="271"/>
        <end position="292"/>
    </location>
</feature>
<dbReference type="Proteomes" id="UP000229315">
    <property type="component" value="Unassembled WGS sequence"/>
</dbReference>
<protein>
    <recommendedName>
        <fullName evidence="12">Probable peptidoglycan glycosyltransferase FtsW</fullName>
        <ecNumber evidence="14">2.4.99.28</ecNumber>
    </recommendedName>
    <alternativeName>
        <fullName evidence="13">Cell division protein FtsW</fullName>
    </alternativeName>
    <alternativeName>
        <fullName evidence="10">Cell wall polymerase</fullName>
    </alternativeName>
    <alternativeName>
        <fullName evidence="9">Peptidoglycan polymerase</fullName>
    </alternativeName>
</protein>
<evidence type="ECO:0000256" key="4">
    <source>
        <dbReference type="ARBA" id="ARBA00022692"/>
    </source>
</evidence>
<evidence type="ECO:0000256" key="12">
    <source>
        <dbReference type="ARBA" id="ARBA00041185"/>
    </source>
</evidence>
<dbReference type="GO" id="GO:0005886">
    <property type="term" value="C:plasma membrane"/>
    <property type="evidence" value="ECO:0007669"/>
    <property type="project" value="TreeGrafter"/>
</dbReference>
<reference evidence="18" key="1">
    <citation type="submission" date="2017-09" db="EMBL/GenBank/DDBJ databases">
        <title>Depth-based differentiation of microbial function through sediment-hosted aquifers and enrichment of novel symbionts in the deep terrestrial subsurface.</title>
        <authorList>
            <person name="Probst A.J."/>
            <person name="Ladd B."/>
            <person name="Jarett J.K."/>
            <person name="Geller-Mcgrath D.E."/>
            <person name="Sieber C.M.K."/>
            <person name="Emerson J.B."/>
            <person name="Anantharaman K."/>
            <person name="Thomas B.C."/>
            <person name="Malmstrom R."/>
            <person name="Stieglmeier M."/>
            <person name="Klingl A."/>
            <person name="Woyke T."/>
            <person name="Ryan C.M."/>
            <person name="Banfield J.F."/>
        </authorList>
    </citation>
    <scope>NUCLEOTIDE SEQUENCE [LARGE SCALE GENOMIC DNA]</scope>
</reference>
<dbReference type="EC" id="2.4.99.28" evidence="14"/>
<comment type="catalytic activity">
    <reaction evidence="15">
        <text>[GlcNAc-(1-&gt;4)-Mur2Ac(oyl-L-Ala-gamma-D-Glu-L-Lys-D-Ala-D-Ala)](n)-di-trans,octa-cis-undecaprenyl diphosphate + beta-D-GlcNAc-(1-&gt;4)-Mur2Ac(oyl-L-Ala-gamma-D-Glu-L-Lys-D-Ala-D-Ala)-di-trans,octa-cis-undecaprenyl diphosphate = [GlcNAc-(1-&gt;4)-Mur2Ac(oyl-L-Ala-gamma-D-Glu-L-Lys-D-Ala-D-Ala)](n+1)-di-trans,octa-cis-undecaprenyl diphosphate + di-trans,octa-cis-undecaprenyl diphosphate + H(+)</text>
        <dbReference type="Rhea" id="RHEA:23708"/>
        <dbReference type="Rhea" id="RHEA-COMP:9602"/>
        <dbReference type="Rhea" id="RHEA-COMP:9603"/>
        <dbReference type="ChEBI" id="CHEBI:15378"/>
        <dbReference type="ChEBI" id="CHEBI:58405"/>
        <dbReference type="ChEBI" id="CHEBI:60033"/>
        <dbReference type="ChEBI" id="CHEBI:78435"/>
        <dbReference type="EC" id="2.4.99.28"/>
    </reaction>
</comment>
<evidence type="ECO:0000256" key="3">
    <source>
        <dbReference type="ARBA" id="ARBA00022679"/>
    </source>
</evidence>
<evidence type="ECO:0000256" key="10">
    <source>
        <dbReference type="ARBA" id="ARBA00033270"/>
    </source>
</evidence>
<dbReference type="GO" id="GO:0015648">
    <property type="term" value="F:lipid-linked peptidoglycan transporter activity"/>
    <property type="evidence" value="ECO:0007669"/>
    <property type="project" value="TreeGrafter"/>
</dbReference>
<feature type="transmembrane region" description="Helical" evidence="16">
    <location>
        <begin position="164"/>
        <end position="181"/>
    </location>
</feature>
<evidence type="ECO:0000313" key="17">
    <source>
        <dbReference type="EMBL" id="PIR85502.1"/>
    </source>
</evidence>
<accession>A0A2H0UGH2</accession>
<comment type="subcellular location">
    <subcellularLocation>
        <location evidence="1">Membrane</location>
        <topology evidence="1">Multi-pass membrane protein</topology>
    </subcellularLocation>
</comment>
<dbReference type="GO" id="GO:0032153">
    <property type="term" value="C:cell division site"/>
    <property type="evidence" value="ECO:0007669"/>
    <property type="project" value="TreeGrafter"/>
</dbReference>
<gene>
    <name evidence="17" type="ORF">COU15_00195</name>
</gene>
<feature type="transmembrane region" description="Helical" evidence="16">
    <location>
        <begin position="142"/>
        <end position="158"/>
    </location>
</feature>
<dbReference type="PANTHER" id="PTHR30474:SF2">
    <property type="entry name" value="PEPTIDOGLYCAN GLYCOSYLTRANSFERASE FTSW-RELATED"/>
    <property type="match status" value="1"/>
</dbReference>
<keyword evidence="2" id="KW-0328">Glycosyltransferase</keyword>
<evidence type="ECO:0000256" key="6">
    <source>
        <dbReference type="ARBA" id="ARBA00022984"/>
    </source>
</evidence>
<evidence type="ECO:0000256" key="14">
    <source>
        <dbReference type="ARBA" id="ARBA00044770"/>
    </source>
</evidence>
<evidence type="ECO:0000256" key="11">
    <source>
        <dbReference type="ARBA" id="ARBA00038053"/>
    </source>
</evidence>
<dbReference type="AlphaFoldDB" id="A0A2H0UGH2"/>
<dbReference type="GO" id="GO:0051301">
    <property type="term" value="P:cell division"/>
    <property type="evidence" value="ECO:0007669"/>
    <property type="project" value="InterPro"/>
</dbReference>
<evidence type="ECO:0000256" key="1">
    <source>
        <dbReference type="ARBA" id="ARBA00004141"/>
    </source>
</evidence>
<comment type="similarity">
    <text evidence="11">Belongs to the SEDS family. FtsW subfamily.</text>
</comment>
<keyword evidence="6" id="KW-0573">Peptidoglycan synthesis</keyword>
<feature type="transmembrane region" description="Helical" evidence="16">
    <location>
        <begin position="47"/>
        <end position="67"/>
    </location>
</feature>
<organism evidence="17 18">
    <name type="scientific">Candidatus Kaiserbacteria bacterium CG10_big_fil_rev_8_21_14_0_10_45_20</name>
    <dbReference type="NCBI Taxonomy" id="1974607"/>
    <lineage>
        <taxon>Bacteria</taxon>
        <taxon>Candidatus Kaiseribacteriota</taxon>
    </lineage>
</organism>
<dbReference type="EMBL" id="PFBH01000001">
    <property type="protein sequence ID" value="PIR85502.1"/>
    <property type="molecule type" value="Genomic_DNA"/>
</dbReference>
<evidence type="ECO:0000256" key="15">
    <source>
        <dbReference type="ARBA" id="ARBA00049902"/>
    </source>
</evidence>
<feature type="transmembrane region" description="Helical" evidence="16">
    <location>
        <begin position="188"/>
        <end position="207"/>
    </location>
</feature>
<evidence type="ECO:0000256" key="2">
    <source>
        <dbReference type="ARBA" id="ARBA00022676"/>
    </source>
</evidence>
<feature type="transmembrane region" description="Helical" evidence="16">
    <location>
        <begin position="334"/>
        <end position="358"/>
    </location>
</feature>
<dbReference type="GO" id="GO:0009252">
    <property type="term" value="P:peptidoglycan biosynthetic process"/>
    <property type="evidence" value="ECO:0007669"/>
    <property type="project" value="UniProtKB-KW"/>
</dbReference>
<dbReference type="Pfam" id="PF01098">
    <property type="entry name" value="FTSW_RODA_SPOVE"/>
    <property type="match status" value="1"/>
</dbReference>